<name>A0A6B8RTS8_9BACL</name>
<feature type="chain" id="PRO_5025559696" description="Right handed beta helix domain-containing protein" evidence="1">
    <location>
        <begin position="32"/>
        <end position="717"/>
    </location>
</feature>
<dbReference type="AlphaFoldDB" id="A0A6B8RTS8"/>
<evidence type="ECO:0000256" key="1">
    <source>
        <dbReference type="SAM" id="SignalP"/>
    </source>
</evidence>
<sequence>MMKKLTINIFLVSAFIFTAAIFLIHTPTANALNTTYYVNNKAGSNCANTHAGTAQGSPWCDFTNVNSRTFGGGDQVLLARGATWNQQMTINGSGTSANYAIIGAYGTGNKPAILRNKNEADRGIRMNNPSYWQVSDLEVGNAGTGILVHYDTKFHDGLRFSNLYLHHNSGITRGDTASGAADHIYFSSGIVFTGNIGALGSSEYVLRDVILDTIEGTKNINSISFNWNNSGSVTSNQHLTTQDVVIKNIYLHDDDGDGRSSSCSQSLDLINMTRVVLKNANLDNVAACYAPQGTAAILLGRVDHVEIVNSMIHNTPVTGSGDETGIDFEMDTDNVTIHNNYFGNNAGAGFELLNIAPGYTVSNTYSSGNTFVNNGHGANPGGGMATAGNSSTFPTGTASNNIYAEPNGFNTTWYNGSWQNYTFTNNKNAIDTEIYSALKGFSATQGSNRWSYQYKVSGVWNNSTYDSTNKRWSDGNLNIVSQFWQHPENCSGCDSARVWTAPMNGTVSIRGWVSKSNAGGNGVLVRITKNGTRIWPVAGDQTIAGNDELGVNTELDNITVVTGDLIRFEVGNNGNYSYDATSWAPTVAYPSLGFMMINDNAISSSSYVGPGWIYDPNRSGLGDYAGDEHYTQTNNEYFEYTFTGTRVDYIAEKASGGGNIDLYIDGVFQQTVNTYNATRLVQQVIYSKTGLSNASHTIKGIKKSGSYMEVDAFKVYS</sequence>
<dbReference type="KEGG" id="ppsc:EHS13_30900"/>
<evidence type="ECO:0000313" key="3">
    <source>
        <dbReference type="Proteomes" id="UP000426246"/>
    </source>
</evidence>
<evidence type="ECO:0008006" key="4">
    <source>
        <dbReference type="Google" id="ProtNLM"/>
    </source>
</evidence>
<feature type="signal peptide" evidence="1">
    <location>
        <begin position="1"/>
        <end position="31"/>
    </location>
</feature>
<dbReference type="InterPro" id="IPR012334">
    <property type="entry name" value="Pectin_lyas_fold"/>
</dbReference>
<keyword evidence="3" id="KW-1185">Reference proteome</keyword>
<dbReference type="OrthoDB" id="3333873at2"/>
<reference evidence="3" key="1">
    <citation type="submission" date="2018-11" db="EMBL/GenBank/DDBJ databases">
        <title>Complete genome sequence of Paenibacillus sp. ML311-T8.</title>
        <authorList>
            <person name="Nam Y.-D."/>
            <person name="Kang J."/>
            <person name="Chung W.-H."/>
            <person name="Park Y.S."/>
        </authorList>
    </citation>
    <scope>NUCLEOTIDE SEQUENCE [LARGE SCALE GENOMIC DNA]</scope>
    <source>
        <strain evidence="3">ML311-T8</strain>
    </source>
</reference>
<organism evidence="2 3">
    <name type="scientific">Paenibacillus psychroresistens</name>
    <dbReference type="NCBI Taxonomy" id="1778678"/>
    <lineage>
        <taxon>Bacteria</taxon>
        <taxon>Bacillati</taxon>
        <taxon>Bacillota</taxon>
        <taxon>Bacilli</taxon>
        <taxon>Bacillales</taxon>
        <taxon>Paenibacillaceae</taxon>
        <taxon>Paenibacillus</taxon>
    </lineage>
</organism>
<gene>
    <name evidence="2" type="ORF">EHS13_30900</name>
</gene>
<dbReference type="SUPFAM" id="SSF51126">
    <property type="entry name" value="Pectin lyase-like"/>
    <property type="match status" value="1"/>
</dbReference>
<dbReference type="RefSeq" id="WP_155704081.1">
    <property type="nucleotide sequence ID" value="NZ_CP034235.1"/>
</dbReference>
<dbReference type="Proteomes" id="UP000426246">
    <property type="component" value="Chromosome"/>
</dbReference>
<dbReference type="InterPro" id="IPR011050">
    <property type="entry name" value="Pectin_lyase_fold/virulence"/>
</dbReference>
<dbReference type="Gene3D" id="2.60.120.260">
    <property type="entry name" value="Galactose-binding domain-like"/>
    <property type="match status" value="1"/>
</dbReference>
<dbReference type="EMBL" id="CP034235">
    <property type="protein sequence ID" value="QGQ98975.1"/>
    <property type="molecule type" value="Genomic_DNA"/>
</dbReference>
<accession>A0A6B8RTS8</accession>
<protein>
    <recommendedName>
        <fullName evidence="4">Right handed beta helix domain-containing protein</fullName>
    </recommendedName>
</protein>
<keyword evidence="1" id="KW-0732">Signal</keyword>
<evidence type="ECO:0000313" key="2">
    <source>
        <dbReference type="EMBL" id="QGQ98975.1"/>
    </source>
</evidence>
<proteinExistence type="predicted"/>
<dbReference type="Gene3D" id="2.160.20.10">
    <property type="entry name" value="Single-stranded right-handed beta-helix, Pectin lyase-like"/>
    <property type="match status" value="1"/>
</dbReference>